<dbReference type="Proteomes" id="UP000596248">
    <property type="component" value="Chromosome"/>
</dbReference>
<proteinExistence type="predicted"/>
<protein>
    <recommendedName>
        <fullName evidence="4">Spore coat protein</fullName>
    </recommendedName>
</protein>
<organism evidence="2 3">
    <name type="scientific">Brevibacillus choshinensis</name>
    <dbReference type="NCBI Taxonomy" id="54911"/>
    <lineage>
        <taxon>Bacteria</taxon>
        <taxon>Bacillati</taxon>
        <taxon>Bacillota</taxon>
        <taxon>Bacilli</taxon>
        <taxon>Bacillales</taxon>
        <taxon>Paenibacillaceae</taxon>
        <taxon>Brevibacillus</taxon>
    </lineage>
</organism>
<dbReference type="RefSeq" id="WP_203255177.1">
    <property type="nucleotide sequence ID" value="NZ_CP069127.1"/>
</dbReference>
<feature type="compositionally biased region" description="Low complexity" evidence="1">
    <location>
        <begin position="118"/>
        <end position="161"/>
    </location>
</feature>
<reference evidence="2 3" key="1">
    <citation type="submission" date="2021-01" db="EMBL/GenBank/DDBJ databases">
        <title>Identification of strong promoters based on the transcriptome of Brevibacillus choshinensis.</title>
        <authorList>
            <person name="Yao D."/>
            <person name="Zhang K."/>
            <person name="Wu J."/>
        </authorList>
    </citation>
    <scope>NUCLEOTIDE SEQUENCE [LARGE SCALE GENOMIC DNA]</scope>
    <source>
        <strain evidence="2 3">HPD31-SP3</strain>
    </source>
</reference>
<keyword evidence="3" id="KW-1185">Reference proteome</keyword>
<feature type="region of interest" description="Disordered" evidence="1">
    <location>
        <begin position="118"/>
        <end position="168"/>
    </location>
</feature>
<evidence type="ECO:0000313" key="2">
    <source>
        <dbReference type="EMBL" id="QRG65670.1"/>
    </source>
</evidence>
<sequence>MNVIGIIQTDLNEFSVLFDQPQGGGQGGGNQQQSQGQGQGQQQQDNQDSDSMFLSFLDEQPSSQEGNHGGGGGNGGGGGGGQQQQQNGPQEMTVRIKGIPEGQKANFLQMYQILQDAQDSQSLSQSLTIVNQGDQQDGQGQGQGQRQRQGGSGQDQSHGSGKQNKATH</sequence>
<evidence type="ECO:0008006" key="4">
    <source>
        <dbReference type="Google" id="ProtNLM"/>
    </source>
</evidence>
<feature type="compositionally biased region" description="Low complexity" evidence="1">
    <location>
        <begin position="31"/>
        <end position="51"/>
    </location>
</feature>
<name>A0ABX7FII1_BRECH</name>
<evidence type="ECO:0000256" key="1">
    <source>
        <dbReference type="SAM" id="MobiDB-lite"/>
    </source>
</evidence>
<evidence type="ECO:0000313" key="3">
    <source>
        <dbReference type="Proteomes" id="UP000596248"/>
    </source>
</evidence>
<accession>A0ABX7FII1</accession>
<feature type="region of interest" description="Disordered" evidence="1">
    <location>
        <begin position="17"/>
        <end position="99"/>
    </location>
</feature>
<dbReference type="EMBL" id="CP069127">
    <property type="protein sequence ID" value="QRG65670.1"/>
    <property type="molecule type" value="Genomic_DNA"/>
</dbReference>
<gene>
    <name evidence="2" type="ORF">JNE38_18935</name>
</gene>
<feature type="compositionally biased region" description="Gly residues" evidence="1">
    <location>
        <begin position="67"/>
        <end position="82"/>
    </location>
</feature>